<evidence type="ECO:0000256" key="6">
    <source>
        <dbReference type="SAM" id="Phobius"/>
    </source>
</evidence>
<sequence>MELGKGGCCIDSGEARIRQLGYKQELARNFGLLSNASIGFTAISILTGITASFGVGYNNGGPVSIVWGWVLVSIMSLAVASCMAEITSSLPISGGPYYCSQRNGGVIKILMWHAGWLNLLGQVALTASVDSCLANHIAAIWVIYNGHVFQQEELLLCYAVCLVMHGFINMMSARWMARFMLLSGVYQLVASVVVIVLIPTIAPTHQSAKFVFLTFDTSTSASNAPSSAYLFILGMLMSQYTITGYDSCGHLSEETKNADRTCPRGIMMAVGTSVVLGFGYVIALLFSVQNVEDLNTGKANGYVSGQIYYDVVMARFGDPRIAVGIMALPAMAMFFCGASCVTSNSRMLWSFSRDGGIPFHQLWSAINESTQTPILSVWAMVTFAFLLGLPMLHSTSAFQAVTSICSIGLYISYGIPILMRIINNRRFEPGPFNLGRYGPYIGSVAVAWVVVITVAFVLPTSYPVTTQTLNYSGVAVGTVMVGAVLMWFLPSIGARHWFRGEMPTYKPELESVRPQVFSHWSFANVSRSTIHKMISVAAMHWSYFGMLRCAYDIIIENFC</sequence>
<comment type="caution">
    <text evidence="7">The sequence shown here is derived from an EMBL/GenBank/DDBJ whole genome shotgun (WGS) entry which is preliminary data.</text>
</comment>
<keyword evidence="3 6" id="KW-0812">Transmembrane</keyword>
<dbReference type="EMBL" id="AGSI01000004">
    <property type="protein sequence ID" value="EIE25071.1"/>
    <property type="molecule type" value="Genomic_DNA"/>
</dbReference>
<evidence type="ECO:0000256" key="4">
    <source>
        <dbReference type="ARBA" id="ARBA00022989"/>
    </source>
</evidence>
<name>I0Z352_COCSC</name>
<proteinExistence type="predicted"/>
<dbReference type="Pfam" id="PF13520">
    <property type="entry name" value="AA_permease_2"/>
    <property type="match status" value="1"/>
</dbReference>
<keyword evidence="4 6" id="KW-1133">Transmembrane helix</keyword>
<dbReference type="InterPro" id="IPR002293">
    <property type="entry name" value="AA/rel_permease1"/>
</dbReference>
<evidence type="ECO:0000313" key="7">
    <source>
        <dbReference type="EMBL" id="EIE25071.1"/>
    </source>
</evidence>
<dbReference type="eggNOG" id="KOG1289">
    <property type="taxonomic scope" value="Eukaryota"/>
</dbReference>
<accession>I0Z352</accession>
<feature type="transmembrane region" description="Helical" evidence="6">
    <location>
        <begin position="440"/>
        <end position="462"/>
    </location>
</feature>
<feature type="transmembrane region" description="Helical" evidence="6">
    <location>
        <begin position="32"/>
        <end position="53"/>
    </location>
</feature>
<dbReference type="OrthoDB" id="3257095at2759"/>
<dbReference type="RefSeq" id="XP_005649615.1">
    <property type="nucleotide sequence ID" value="XM_005649558.1"/>
</dbReference>
<dbReference type="PROSITE" id="PS00218">
    <property type="entry name" value="AMINO_ACID_PERMEASE_1"/>
    <property type="match status" value="1"/>
</dbReference>
<reference evidence="7 8" key="1">
    <citation type="journal article" date="2012" name="Genome Biol.">
        <title>The genome of the polar eukaryotic microalga coccomyxa subellipsoidea reveals traits of cold adaptation.</title>
        <authorList>
            <person name="Blanc G."/>
            <person name="Agarkova I."/>
            <person name="Grimwood J."/>
            <person name="Kuo A."/>
            <person name="Brueggeman A."/>
            <person name="Dunigan D."/>
            <person name="Gurnon J."/>
            <person name="Ladunga I."/>
            <person name="Lindquist E."/>
            <person name="Lucas S."/>
            <person name="Pangilinan J."/>
            <person name="Proschold T."/>
            <person name="Salamov A."/>
            <person name="Schmutz J."/>
            <person name="Weeks D."/>
            <person name="Yamada T."/>
            <person name="Claverie J.M."/>
            <person name="Grigoriev I."/>
            <person name="Van Etten J."/>
            <person name="Lomsadze A."/>
            <person name="Borodovsky M."/>
        </authorList>
    </citation>
    <scope>NUCLEOTIDE SEQUENCE [LARGE SCALE GENOMIC DNA]</scope>
    <source>
        <strain evidence="7 8">C-169</strain>
    </source>
</reference>
<evidence type="ECO:0000256" key="2">
    <source>
        <dbReference type="ARBA" id="ARBA00022448"/>
    </source>
</evidence>
<evidence type="ECO:0000313" key="8">
    <source>
        <dbReference type="Proteomes" id="UP000007264"/>
    </source>
</evidence>
<keyword evidence="8" id="KW-1185">Reference proteome</keyword>
<feature type="transmembrane region" description="Helical" evidence="6">
    <location>
        <begin position="321"/>
        <end position="343"/>
    </location>
</feature>
<dbReference type="InterPro" id="IPR004840">
    <property type="entry name" value="Amino_acid_permease_CS"/>
</dbReference>
<dbReference type="STRING" id="574566.I0Z352"/>
<evidence type="ECO:0000256" key="5">
    <source>
        <dbReference type="ARBA" id="ARBA00023136"/>
    </source>
</evidence>
<dbReference type="PIRSF" id="PIRSF006060">
    <property type="entry name" value="AA_transporter"/>
    <property type="match status" value="1"/>
</dbReference>
<comment type="subcellular location">
    <subcellularLocation>
        <location evidence="1">Membrane</location>
        <topology evidence="1">Multi-pass membrane protein</topology>
    </subcellularLocation>
</comment>
<dbReference type="GO" id="GO:0022857">
    <property type="term" value="F:transmembrane transporter activity"/>
    <property type="evidence" value="ECO:0007669"/>
    <property type="project" value="InterPro"/>
</dbReference>
<dbReference type="Proteomes" id="UP000007264">
    <property type="component" value="Unassembled WGS sequence"/>
</dbReference>
<keyword evidence="2" id="KW-0813">Transport</keyword>
<dbReference type="GO" id="GO:0006865">
    <property type="term" value="P:amino acid transport"/>
    <property type="evidence" value="ECO:0007669"/>
    <property type="project" value="InterPro"/>
</dbReference>
<protein>
    <submittedName>
        <fullName evidence="7">Amino acid transporter</fullName>
    </submittedName>
</protein>
<feature type="transmembrane region" description="Helical" evidence="6">
    <location>
        <begin position="65"/>
        <end position="84"/>
    </location>
</feature>
<evidence type="ECO:0000256" key="3">
    <source>
        <dbReference type="ARBA" id="ARBA00022692"/>
    </source>
</evidence>
<feature type="transmembrane region" description="Helical" evidence="6">
    <location>
        <begin position="179"/>
        <end position="202"/>
    </location>
</feature>
<dbReference type="KEGG" id="csl:COCSUDRAFT_13478"/>
<organism evidence="7 8">
    <name type="scientific">Coccomyxa subellipsoidea (strain C-169)</name>
    <name type="common">Green microalga</name>
    <dbReference type="NCBI Taxonomy" id="574566"/>
    <lineage>
        <taxon>Eukaryota</taxon>
        <taxon>Viridiplantae</taxon>
        <taxon>Chlorophyta</taxon>
        <taxon>core chlorophytes</taxon>
        <taxon>Trebouxiophyceae</taxon>
        <taxon>Trebouxiophyceae incertae sedis</taxon>
        <taxon>Coccomyxaceae</taxon>
        <taxon>Coccomyxa</taxon>
        <taxon>Coccomyxa subellipsoidea</taxon>
    </lineage>
</organism>
<feature type="transmembrane region" description="Helical" evidence="6">
    <location>
        <begin position="398"/>
        <end position="419"/>
    </location>
</feature>
<feature type="transmembrane region" description="Helical" evidence="6">
    <location>
        <begin position="468"/>
        <end position="489"/>
    </location>
</feature>
<dbReference type="AlphaFoldDB" id="I0Z352"/>
<dbReference type="Gene3D" id="1.20.1740.10">
    <property type="entry name" value="Amino acid/polyamine transporter I"/>
    <property type="match status" value="1"/>
</dbReference>
<dbReference type="PANTHER" id="PTHR45649:SF26">
    <property type="entry name" value="OS04G0435100 PROTEIN"/>
    <property type="match status" value="1"/>
</dbReference>
<gene>
    <name evidence="7" type="ORF">COCSUDRAFT_13478</name>
</gene>
<dbReference type="GeneID" id="17043074"/>
<evidence type="ECO:0000256" key="1">
    <source>
        <dbReference type="ARBA" id="ARBA00004141"/>
    </source>
</evidence>
<feature type="transmembrane region" description="Helical" evidence="6">
    <location>
        <begin position="266"/>
        <end position="288"/>
    </location>
</feature>
<feature type="transmembrane region" description="Helical" evidence="6">
    <location>
        <begin position="374"/>
        <end position="392"/>
    </location>
</feature>
<keyword evidence="5 6" id="KW-0472">Membrane</keyword>
<dbReference type="PANTHER" id="PTHR45649">
    <property type="entry name" value="AMINO-ACID PERMEASE BAT1"/>
    <property type="match status" value="1"/>
</dbReference>
<dbReference type="GO" id="GO:0016020">
    <property type="term" value="C:membrane"/>
    <property type="evidence" value="ECO:0007669"/>
    <property type="project" value="UniProtKB-SubCell"/>
</dbReference>